<protein>
    <submittedName>
        <fullName evidence="5">Phospholipase putative</fullName>
    </submittedName>
</protein>
<feature type="region of interest" description="Disordered" evidence="3">
    <location>
        <begin position="1026"/>
        <end position="1052"/>
    </location>
</feature>
<reference evidence="5" key="1">
    <citation type="journal article" date="2011" name="PLoS Biol.">
        <title>Gene gain and loss during evolution of obligate parasitism in the white rust pathogen of Arabidopsis thaliana.</title>
        <authorList>
            <person name="Kemen E."/>
            <person name="Gardiner A."/>
            <person name="Schultz-Larsen T."/>
            <person name="Kemen A.C."/>
            <person name="Balmuth A.L."/>
            <person name="Robert-Seilaniantz A."/>
            <person name="Bailey K."/>
            <person name="Holub E."/>
            <person name="Studholme D.J."/>
            <person name="Maclean D."/>
            <person name="Jones J.D."/>
        </authorList>
    </citation>
    <scope>NUCLEOTIDE SEQUENCE</scope>
</reference>
<gene>
    <name evidence="5" type="primary">AlNc14C24G2432</name>
    <name evidence="5" type="ORF">ALNC14_028190</name>
</gene>
<dbReference type="InterPro" id="IPR043519">
    <property type="entry name" value="NT_sf"/>
</dbReference>
<dbReference type="PROSITE" id="PS51043">
    <property type="entry name" value="DDHD"/>
    <property type="match status" value="1"/>
</dbReference>
<dbReference type="GO" id="GO:0046872">
    <property type="term" value="F:metal ion binding"/>
    <property type="evidence" value="ECO:0007669"/>
    <property type="project" value="UniProtKB-KW"/>
</dbReference>
<name>F0W6D2_9STRA</name>
<dbReference type="InterPro" id="IPR054708">
    <property type="entry name" value="MTPAP-like_central"/>
</dbReference>
<dbReference type="InterPro" id="IPR058055">
    <property type="entry name" value="PA-PLA1"/>
</dbReference>
<dbReference type="EMBL" id="FR824069">
    <property type="protein sequence ID" value="CCA16676.1"/>
    <property type="molecule type" value="Genomic_DNA"/>
</dbReference>
<dbReference type="PANTHER" id="PTHR23509">
    <property type="entry name" value="PA-PL1 PHOSPHOLIPASE FAMILY"/>
    <property type="match status" value="1"/>
</dbReference>
<keyword evidence="2" id="KW-0460">Magnesium</keyword>
<dbReference type="Gene3D" id="1.10.1410.10">
    <property type="match status" value="1"/>
</dbReference>
<dbReference type="SMART" id="SM01127">
    <property type="entry name" value="DDHD"/>
    <property type="match status" value="1"/>
</dbReference>
<dbReference type="GO" id="GO:0004620">
    <property type="term" value="F:phospholipase activity"/>
    <property type="evidence" value="ECO:0007669"/>
    <property type="project" value="TreeGrafter"/>
</dbReference>
<dbReference type="InterPro" id="IPR004177">
    <property type="entry name" value="DDHD_dom"/>
</dbReference>
<dbReference type="InterPro" id="IPR002058">
    <property type="entry name" value="PAP_assoc"/>
</dbReference>
<dbReference type="Pfam" id="PF02862">
    <property type="entry name" value="DDHD"/>
    <property type="match status" value="1"/>
</dbReference>
<evidence type="ECO:0000259" key="4">
    <source>
        <dbReference type="PROSITE" id="PS51043"/>
    </source>
</evidence>
<evidence type="ECO:0000256" key="3">
    <source>
        <dbReference type="SAM" id="MobiDB-lite"/>
    </source>
</evidence>
<dbReference type="Pfam" id="PF22600">
    <property type="entry name" value="MTPAP-like_central"/>
    <property type="match status" value="1"/>
</dbReference>
<sequence length="1653" mass="190842">MYHVAEIVRDAQHDMHERYRKGGTTLSIYTPFPFLYALSGQIVKTMQRKAPDVVKRLIVDTRDQIAEAAVATQNKVYKYRISVVKSGQKTFYLLKKEVENAPIPSAIVPLRTHVALPLLNTMEGVAQFITSDELPEIYFVAKNQMLRHWMLRKLIGPPLGVVEGIMHFAVIGPSLCVFPSREEIESRTDVLLEMSTTQLRAILEYLYSATQVLDHHWSMVQWNILGRGPYVSLSEDRRREVLKSIYQRSQHLQYSRYKLYEFLLSIKLQNELLYMDLLQSHPHLANFALQAEDRSLEPNTDEIPCWFYCKLPLNEIGTELQAEDIDWIEFPSHENRRLERMYRQFQQHNELGVLPSPSRYVVVDEGRFEVCLDTMTMLPVYWNPLETIVVHRAFWMYTKRSAGIAPYYTNASRILENAYLFYLSNYEGDQLQLRRDGMKASQHAKYHLKIPIDNHLVEFKSPNDIFQYKRLLAGTTPFTSKRRVYRGDPRVRLDSELLRKWQAAISMDEKQIREDDTDIEREIDHLVFIIHGIGDALKTIDLMNVVTLRSIVDCASSLRALHREALQSAHFDSKKKQTHVEFLPIEWHSKLHISQLDQSIRDVTLPAIPRLRELANDTILDVLFFMSPVFHQTILEHVANEMNRVYQFFQARRRKSLNSPVRTRKVSIYAHSLGAVISFDLLFHQNRHPIDMEIRNPATKVDRNENLAPFQPDRFDSAIVNRLIRSRSVPSCKLASTKSQVATTNIPVVQLLFSVDHLFCLGSPIGLFLNVRGLRLGSDYQLPTCRRVFNIFHPYDPVAYRLEPIITSSRAQSKATIIRTFEGKLRFQYQIRQTLRTMYQKLREWTRTFEVQVEDIVQNVGLVEEKQLRDFEVCAHSDIKTCDSLHTEGSGAVMVGNVASETNTCRKESSINMYGRLSDGLPIDYCLQENEIEITNEYLFALTAHVIYWTNRDASLFVAQHLMGDDSIYRDEQSVTKSACPTSKYVSLRGGNWRKKERDTFIPAALQVQVHLGVYHIKTHMMGTTQMTSTGSIPTRRKRAHSKGRRKSKSERQVRACTSLGVFDKDGNELSPNDIITIESYKQFLKIASLETSNAWDIAQSIAKRLDDSTARILTVREVLVQQKSVRNNNAKAAAHYAKRLHLTSNEFLQVVLSPVVSGSNDEDMLDETLLIDKPLCIARFILDFGINELLTPKLCFEKIICCWFSHLYGDEKSAVKQNEKITEMESACRLLLNASVELQRCSFAHYLQPAELSNFPILLHGSKTSGIQSQMKRIMQVVREEPTVEAPLTELNQRILQFACQNEARNEQARQEIERGIQSLWSDASVYLFGSAATSLSIDIETADVDLVVILPSQSTVFRKASAHLVIQLKDHLESLVSEKSLFCASKSVNFSLITNARIPITRLWIEYDNRNQQIDICINNIAALWNTKLISHWIGQREERPTTFTNHIYMLSLWIRRWFKKLKQTKNGSISDLSSYSIQLLILFFFHQKYPETVSEIDLHEDYQQQESLFASNPFNVDFEGIHEIICEKDGRSNAFRCSNTNDRQGLLILVMEFFHYYCFEFDWKICVVSLRFRSILTKKAKNWNRSGAKWKVQALSIEDPIEIERDLGALLKCKGQIYLKLHFLGVCYQLSTLSAGKEAQEIVQLMPLWL</sequence>
<dbReference type="HOGENOM" id="CLU_242411_0_0_1"/>
<dbReference type="SUPFAM" id="SSF81631">
    <property type="entry name" value="PAP/OAS1 substrate-binding domain"/>
    <property type="match status" value="1"/>
</dbReference>
<dbReference type="Pfam" id="PF03828">
    <property type="entry name" value="PAP_assoc"/>
    <property type="match status" value="1"/>
</dbReference>
<dbReference type="CDD" id="cd05402">
    <property type="entry name" value="NT_PAP_TUTase"/>
    <property type="match status" value="1"/>
</dbReference>
<accession>F0W6D2</accession>
<dbReference type="PANTHER" id="PTHR23509:SF10">
    <property type="entry name" value="LD21067P"/>
    <property type="match status" value="1"/>
</dbReference>
<organism evidence="5">
    <name type="scientific">Albugo laibachii Nc14</name>
    <dbReference type="NCBI Taxonomy" id="890382"/>
    <lineage>
        <taxon>Eukaryota</taxon>
        <taxon>Sar</taxon>
        <taxon>Stramenopiles</taxon>
        <taxon>Oomycota</taxon>
        <taxon>Peronosporomycetes</taxon>
        <taxon>Albuginales</taxon>
        <taxon>Albuginaceae</taxon>
        <taxon>Albugo</taxon>
    </lineage>
</organism>
<keyword evidence="1" id="KW-0479">Metal-binding</keyword>
<dbReference type="Gene3D" id="3.30.460.10">
    <property type="entry name" value="Beta Polymerase, domain 2"/>
    <property type="match status" value="1"/>
</dbReference>
<dbReference type="SUPFAM" id="SSF81301">
    <property type="entry name" value="Nucleotidyltransferase"/>
    <property type="match status" value="1"/>
</dbReference>
<feature type="domain" description="DDHD" evidence="4">
    <location>
        <begin position="751"/>
        <end position="964"/>
    </location>
</feature>
<proteinExistence type="predicted"/>
<dbReference type="GO" id="GO:0005737">
    <property type="term" value="C:cytoplasm"/>
    <property type="evidence" value="ECO:0007669"/>
    <property type="project" value="TreeGrafter"/>
</dbReference>
<feature type="compositionally biased region" description="Basic residues" evidence="3">
    <location>
        <begin position="1035"/>
        <end position="1049"/>
    </location>
</feature>
<reference evidence="5" key="2">
    <citation type="submission" date="2011-02" db="EMBL/GenBank/DDBJ databases">
        <authorList>
            <person name="MacLean D."/>
        </authorList>
    </citation>
    <scope>NUCLEOTIDE SEQUENCE</scope>
</reference>
<evidence type="ECO:0000256" key="2">
    <source>
        <dbReference type="ARBA" id="ARBA00022842"/>
    </source>
</evidence>
<evidence type="ECO:0000256" key="1">
    <source>
        <dbReference type="ARBA" id="ARBA00022723"/>
    </source>
</evidence>
<evidence type="ECO:0000313" key="5">
    <source>
        <dbReference type="EMBL" id="CCA16676.1"/>
    </source>
</evidence>